<dbReference type="EMBL" id="CAKXAJ010024537">
    <property type="protein sequence ID" value="CAH2228964.1"/>
    <property type="molecule type" value="Genomic_DNA"/>
</dbReference>
<accession>A0A8S4R3Y2</accession>
<name>A0A8S4R3Y2_9NEOP</name>
<dbReference type="OrthoDB" id="6906354at2759"/>
<keyword evidence="3" id="KW-1185">Reference proteome</keyword>
<proteinExistence type="predicted"/>
<reference evidence="2" key="1">
    <citation type="submission" date="2022-03" db="EMBL/GenBank/DDBJ databases">
        <authorList>
            <person name="Lindestad O."/>
        </authorList>
    </citation>
    <scope>NUCLEOTIDE SEQUENCE</scope>
</reference>
<organism evidence="2 3">
    <name type="scientific">Pararge aegeria aegeria</name>
    <dbReference type="NCBI Taxonomy" id="348720"/>
    <lineage>
        <taxon>Eukaryota</taxon>
        <taxon>Metazoa</taxon>
        <taxon>Ecdysozoa</taxon>
        <taxon>Arthropoda</taxon>
        <taxon>Hexapoda</taxon>
        <taxon>Insecta</taxon>
        <taxon>Pterygota</taxon>
        <taxon>Neoptera</taxon>
        <taxon>Endopterygota</taxon>
        <taxon>Lepidoptera</taxon>
        <taxon>Glossata</taxon>
        <taxon>Ditrysia</taxon>
        <taxon>Papilionoidea</taxon>
        <taxon>Nymphalidae</taxon>
        <taxon>Satyrinae</taxon>
        <taxon>Satyrini</taxon>
        <taxon>Parargina</taxon>
        <taxon>Pararge</taxon>
    </lineage>
</organism>
<dbReference type="AlphaFoldDB" id="A0A8S4R3Y2"/>
<dbReference type="Proteomes" id="UP000838756">
    <property type="component" value="Unassembled WGS sequence"/>
</dbReference>
<evidence type="ECO:0000313" key="2">
    <source>
        <dbReference type="EMBL" id="CAH2228964.1"/>
    </source>
</evidence>
<evidence type="ECO:0000313" key="3">
    <source>
        <dbReference type="Proteomes" id="UP000838756"/>
    </source>
</evidence>
<sequence length="277" mass="32466">PRFYIKRTDNGAGADNSDDGTSQYKIKSERKTQNKIRCHRYRDKRKSNNDAANTSPKTISVDEENIKRREYDAQKSKRYIDKNRAANSMNLHTGYNNDIVTDTGSQHTYHVPIVPHDDRNNTILKLLLSDGGRINRVDDDEEPDFSDDDSHSEVDETKKRRSILNKIRCKRYRDKKKKKKEATVSLARTLSVEEEQEKIKRRREYDKQRNPYGASWFDGKKVRGEQDQTVHEHTLRNISYRTPKGKQPCADAESKASSVYLAEPSHKWERYSMRDRI</sequence>
<feature type="compositionally biased region" description="Acidic residues" evidence="1">
    <location>
        <begin position="138"/>
        <end position="147"/>
    </location>
</feature>
<gene>
    <name evidence="2" type="primary">jg27044</name>
    <name evidence="2" type="ORF">PAEG_LOCUS8464</name>
</gene>
<feature type="compositionally biased region" description="Basic and acidic residues" evidence="1">
    <location>
        <begin position="148"/>
        <end position="158"/>
    </location>
</feature>
<evidence type="ECO:0000256" key="1">
    <source>
        <dbReference type="SAM" id="MobiDB-lite"/>
    </source>
</evidence>
<feature type="region of interest" description="Disordered" evidence="1">
    <location>
        <begin position="135"/>
        <end position="158"/>
    </location>
</feature>
<feature type="non-terminal residue" evidence="2">
    <location>
        <position position="1"/>
    </location>
</feature>
<feature type="region of interest" description="Disordered" evidence="1">
    <location>
        <begin position="1"/>
        <end position="70"/>
    </location>
</feature>
<protein>
    <submittedName>
        <fullName evidence="2">Jg27044 protein</fullName>
    </submittedName>
</protein>
<feature type="compositionally biased region" description="Low complexity" evidence="1">
    <location>
        <begin position="10"/>
        <end position="22"/>
    </location>
</feature>
<feature type="compositionally biased region" description="Polar residues" evidence="1">
    <location>
        <begin position="49"/>
        <end position="58"/>
    </location>
</feature>
<feature type="compositionally biased region" description="Basic residues" evidence="1">
    <location>
        <begin position="33"/>
        <end position="45"/>
    </location>
</feature>
<comment type="caution">
    <text evidence="2">The sequence shown here is derived from an EMBL/GenBank/DDBJ whole genome shotgun (WGS) entry which is preliminary data.</text>
</comment>